<proteinExistence type="predicted"/>
<protein>
    <submittedName>
        <fullName evidence="2">LysM peptidoglycan-binding domain-containing protein</fullName>
    </submittedName>
</protein>
<organism evidence="2 3">
    <name type="scientific">Chungangia koreensis</name>
    <dbReference type="NCBI Taxonomy" id="752657"/>
    <lineage>
        <taxon>Bacteria</taxon>
        <taxon>Bacillati</taxon>
        <taxon>Bacillota</taxon>
        <taxon>Bacilli</taxon>
        <taxon>Lactobacillales</taxon>
        <taxon>Chungangia</taxon>
    </lineage>
</organism>
<name>A0ABV8X7V7_9LACT</name>
<feature type="domain" description="LysM" evidence="1">
    <location>
        <begin position="36"/>
        <end position="85"/>
    </location>
</feature>
<evidence type="ECO:0000259" key="1">
    <source>
        <dbReference type="SMART" id="SM00257"/>
    </source>
</evidence>
<dbReference type="Proteomes" id="UP001595817">
    <property type="component" value="Unassembled WGS sequence"/>
</dbReference>
<dbReference type="RefSeq" id="WP_378155520.1">
    <property type="nucleotide sequence ID" value="NZ_JBHSEC010000019.1"/>
</dbReference>
<evidence type="ECO:0000313" key="3">
    <source>
        <dbReference type="Proteomes" id="UP001595817"/>
    </source>
</evidence>
<dbReference type="SMART" id="SM00257">
    <property type="entry name" value="LysM"/>
    <property type="match status" value="1"/>
</dbReference>
<gene>
    <name evidence="2" type="ORF">ACFOZY_11400</name>
</gene>
<keyword evidence="3" id="KW-1185">Reference proteome</keyword>
<dbReference type="InterPro" id="IPR036779">
    <property type="entry name" value="LysM_dom_sf"/>
</dbReference>
<comment type="caution">
    <text evidence="2">The sequence shown here is derived from an EMBL/GenBank/DDBJ whole genome shotgun (WGS) entry which is preliminary data.</text>
</comment>
<dbReference type="Pfam" id="PF01476">
    <property type="entry name" value="LysM"/>
    <property type="match status" value="1"/>
</dbReference>
<evidence type="ECO:0000313" key="2">
    <source>
        <dbReference type="EMBL" id="MFC4411025.1"/>
    </source>
</evidence>
<dbReference type="Gene3D" id="3.10.350.10">
    <property type="entry name" value="LysM domain"/>
    <property type="match status" value="1"/>
</dbReference>
<dbReference type="EMBL" id="JBHSEC010000019">
    <property type="protein sequence ID" value="MFC4411025.1"/>
    <property type="molecule type" value="Genomic_DNA"/>
</dbReference>
<sequence length="105" mass="11524">MNFIKNNSFILSIIALSAILTLIAGLVMGEEEPNKTIVIHQGDTLWTLAEQYKGDLPHEEWIASVMDANDLHHPVITSGSKLVIPSSLMKTDQIAGEIYLAGENH</sequence>
<dbReference type="CDD" id="cd00118">
    <property type="entry name" value="LysM"/>
    <property type="match status" value="1"/>
</dbReference>
<reference evidence="3" key="1">
    <citation type="journal article" date="2019" name="Int. J. Syst. Evol. Microbiol.">
        <title>The Global Catalogue of Microorganisms (GCM) 10K type strain sequencing project: providing services to taxonomists for standard genome sequencing and annotation.</title>
        <authorList>
            <consortium name="The Broad Institute Genomics Platform"/>
            <consortium name="The Broad Institute Genome Sequencing Center for Infectious Disease"/>
            <person name="Wu L."/>
            <person name="Ma J."/>
        </authorList>
    </citation>
    <scope>NUCLEOTIDE SEQUENCE [LARGE SCALE GENOMIC DNA]</scope>
    <source>
        <strain evidence="3">CCUG 59778</strain>
    </source>
</reference>
<accession>A0ABV8X7V7</accession>
<dbReference type="InterPro" id="IPR018392">
    <property type="entry name" value="LysM"/>
</dbReference>